<name>A0A0F9PRS5_9ZZZZ</name>
<evidence type="ECO:0000313" key="2">
    <source>
        <dbReference type="EMBL" id="KKN27407.1"/>
    </source>
</evidence>
<protein>
    <submittedName>
        <fullName evidence="2">Uncharacterized protein</fullName>
    </submittedName>
</protein>
<reference evidence="2" key="1">
    <citation type="journal article" date="2015" name="Nature">
        <title>Complex archaea that bridge the gap between prokaryotes and eukaryotes.</title>
        <authorList>
            <person name="Spang A."/>
            <person name="Saw J.H."/>
            <person name="Jorgensen S.L."/>
            <person name="Zaremba-Niedzwiedzka K."/>
            <person name="Martijn J."/>
            <person name="Lind A.E."/>
            <person name="van Eijk R."/>
            <person name="Schleper C."/>
            <person name="Guy L."/>
            <person name="Ettema T.J."/>
        </authorList>
    </citation>
    <scope>NUCLEOTIDE SEQUENCE</scope>
</reference>
<dbReference type="EMBL" id="LAZR01002639">
    <property type="protein sequence ID" value="KKN27407.1"/>
    <property type="molecule type" value="Genomic_DNA"/>
</dbReference>
<dbReference type="AlphaFoldDB" id="A0A0F9PRS5"/>
<sequence length="82" mass="9165">MAVGIRSNFDKYKKQGLTDTKAMQRAMNDQVAGIAKIRKADAAARKKKKGSWVSRLKKNVQSALKSRHSPAGKKYLARKKGY</sequence>
<proteinExistence type="predicted"/>
<organism evidence="2">
    <name type="scientific">marine sediment metagenome</name>
    <dbReference type="NCBI Taxonomy" id="412755"/>
    <lineage>
        <taxon>unclassified sequences</taxon>
        <taxon>metagenomes</taxon>
        <taxon>ecological metagenomes</taxon>
    </lineage>
</organism>
<evidence type="ECO:0000256" key="1">
    <source>
        <dbReference type="SAM" id="MobiDB-lite"/>
    </source>
</evidence>
<feature type="region of interest" description="Disordered" evidence="1">
    <location>
        <begin position="44"/>
        <end position="82"/>
    </location>
</feature>
<feature type="compositionally biased region" description="Basic residues" evidence="1">
    <location>
        <begin position="45"/>
        <end position="58"/>
    </location>
</feature>
<accession>A0A0F9PRS5</accession>
<comment type="caution">
    <text evidence="2">The sequence shown here is derived from an EMBL/GenBank/DDBJ whole genome shotgun (WGS) entry which is preliminary data.</text>
</comment>
<feature type="compositionally biased region" description="Basic residues" evidence="1">
    <location>
        <begin position="65"/>
        <end position="82"/>
    </location>
</feature>
<gene>
    <name evidence="2" type="ORF">LCGC14_0864890</name>
</gene>